<feature type="compositionally biased region" description="Basic residues" evidence="5">
    <location>
        <begin position="837"/>
        <end position="851"/>
    </location>
</feature>
<keyword evidence="2 4" id="KW-0863">Zinc-finger</keyword>
<evidence type="ECO:0000256" key="3">
    <source>
        <dbReference type="ARBA" id="ARBA00022833"/>
    </source>
</evidence>
<dbReference type="SUPFAM" id="SSF161219">
    <property type="entry name" value="CHY zinc finger-like"/>
    <property type="match status" value="1"/>
</dbReference>
<evidence type="ECO:0000256" key="2">
    <source>
        <dbReference type="ARBA" id="ARBA00022771"/>
    </source>
</evidence>
<evidence type="ECO:0000256" key="5">
    <source>
        <dbReference type="SAM" id="MobiDB-lite"/>
    </source>
</evidence>
<feature type="domain" description="CHY-type" evidence="6">
    <location>
        <begin position="734"/>
        <end position="801"/>
    </location>
</feature>
<keyword evidence="3" id="KW-0862">Zinc</keyword>
<gene>
    <name evidence="7" type="ORF">D9Q98_006110</name>
</gene>
<dbReference type="InterPro" id="IPR036280">
    <property type="entry name" value="Multihaem_cyt_sf"/>
</dbReference>
<dbReference type="Proteomes" id="UP001055712">
    <property type="component" value="Unassembled WGS sequence"/>
</dbReference>
<evidence type="ECO:0000313" key="7">
    <source>
        <dbReference type="EMBL" id="KAI3436695.1"/>
    </source>
</evidence>
<feature type="region of interest" description="Disordered" evidence="5">
    <location>
        <begin position="693"/>
        <end position="718"/>
    </location>
</feature>
<evidence type="ECO:0000313" key="8">
    <source>
        <dbReference type="Proteomes" id="UP001055712"/>
    </source>
</evidence>
<reference evidence="7" key="2">
    <citation type="submission" date="2020-11" db="EMBL/GenBank/DDBJ databases">
        <authorList>
            <person name="Cecchin M."/>
            <person name="Marcolungo L."/>
            <person name="Rossato M."/>
            <person name="Girolomoni L."/>
            <person name="Cosentino E."/>
            <person name="Cuine S."/>
            <person name="Li-Beisson Y."/>
            <person name="Delledonne M."/>
            <person name="Ballottari M."/>
        </authorList>
    </citation>
    <scope>NUCLEOTIDE SEQUENCE</scope>
    <source>
        <strain evidence="7">211/11P</strain>
        <tissue evidence="7">Whole cell</tissue>
    </source>
</reference>
<keyword evidence="8" id="KW-1185">Reference proteome</keyword>
<comment type="caution">
    <text evidence="7">The sequence shown here is derived from an EMBL/GenBank/DDBJ whole genome shotgun (WGS) entry which is preliminary data.</text>
</comment>
<evidence type="ECO:0000256" key="1">
    <source>
        <dbReference type="ARBA" id="ARBA00022723"/>
    </source>
</evidence>
<protein>
    <recommendedName>
        <fullName evidence="6">CHY-type domain-containing protein</fullName>
    </recommendedName>
</protein>
<dbReference type="EMBL" id="SIDB01000002">
    <property type="protein sequence ID" value="KAI3436695.1"/>
    <property type="molecule type" value="Genomic_DNA"/>
</dbReference>
<dbReference type="OrthoDB" id="10253329at2759"/>
<dbReference type="GO" id="GO:0008270">
    <property type="term" value="F:zinc ion binding"/>
    <property type="evidence" value="ECO:0007669"/>
    <property type="project" value="UniProtKB-KW"/>
</dbReference>
<feature type="compositionally biased region" description="Low complexity" evidence="5">
    <location>
        <begin position="693"/>
        <end position="708"/>
    </location>
</feature>
<dbReference type="SUPFAM" id="SSF48695">
    <property type="entry name" value="Multiheme cytochromes"/>
    <property type="match status" value="1"/>
</dbReference>
<feature type="region of interest" description="Disordered" evidence="5">
    <location>
        <begin position="434"/>
        <end position="517"/>
    </location>
</feature>
<feature type="compositionally biased region" description="Basic and acidic residues" evidence="5">
    <location>
        <begin position="852"/>
        <end position="866"/>
    </location>
</feature>
<sequence>MTPPPRTESLQLLQAELLQLKRQVLGLQLRRSTAAESPTHPFPISARAEIAAPPDAERFDVSAFTLLVRLNTPSPQPSVDPVPEEEQQAQAAVDVAVEVCSEELPAALREAMAKKLHSLWMDSLPGAEGGHLNLALLWSEARRQYASLLSLVPHLLESYQREDASGSTARRWAVLSDNISVTIDTAPHHTAAAAKQPPAPPGRAPSQRPAAAATRLRDGGLSRPAVEPAPKPALQSSGGAELTSGGLPRGLQTELVSLQRRHGLRLMPLQDAAAAAARSAAPAAALAAGDAAASHLAGLSLADASAAAKAGAATANPPDKDGVPAAASGGSSVVAAFQLKLQPTDPAWPAQHPLLLHGWAAAAYPQPGSLFLEVSEEQQPPLALLHRQVLQKLVAGEVAAAAGRPGALRSVLRYLENHAGQLWQQAEDIAAEVARRRRQQEEQQAQPSSRLPGARLNHPANSESDDDSYSTGSGHSHSSCSNSSAYSSKGSSRSGSSSDGDGEEGGAMAGRSGTTNGGGGGGYSDAVLPLVLLLEGLNLVDVDALELLRLNLQVSCQRCRAAGELSFATAAVALPSEPSRGGGGGGGGGKGRASGLLTAAAECGTCHAEWAVEVAPKLVHERSNVMAHLRAEGCLPADLLPSMLAAQCSHCSSSAAFRSVAVGPWNERTCSSCHTPMRFQFSAAIFAPHRQAGSAQQRSGAGAQQAGSEQRRGGGGGAAASAAAFQGLLQVGQPLPDRGTCEHYRHSYRWLRFPCCGRRFPCDLCHEELTDGHEMQWARRMVCGLCSTEQSVAPECKACGKKVATSASAPTGRRTRFWEGGKGQRDPTKLHRDDPRRHRSRNKTRSAKSKRVGAEGKARREREQQQ</sequence>
<feature type="compositionally biased region" description="Low complexity" evidence="5">
    <location>
        <begin position="469"/>
        <end position="499"/>
    </location>
</feature>
<feature type="compositionally biased region" description="Basic and acidic residues" evidence="5">
    <location>
        <begin position="816"/>
        <end position="836"/>
    </location>
</feature>
<feature type="compositionally biased region" description="Low complexity" evidence="5">
    <location>
        <begin position="204"/>
        <end position="213"/>
    </location>
</feature>
<dbReference type="InterPro" id="IPR008913">
    <property type="entry name" value="Znf_CHY"/>
</dbReference>
<evidence type="ECO:0000256" key="4">
    <source>
        <dbReference type="PROSITE-ProRule" id="PRU00601"/>
    </source>
</evidence>
<dbReference type="InterPro" id="IPR037274">
    <property type="entry name" value="Znf_CHY_sf"/>
</dbReference>
<accession>A0A9D4Z0Z1</accession>
<organism evidence="7 8">
    <name type="scientific">Chlorella vulgaris</name>
    <name type="common">Green alga</name>
    <dbReference type="NCBI Taxonomy" id="3077"/>
    <lineage>
        <taxon>Eukaryota</taxon>
        <taxon>Viridiplantae</taxon>
        <taxon>Chlorophyta</taxon>
        <taxon>core chlorophytes</taxon>
        <taxon>Trebouxiophyceae</taxon>
        <taxon>Chlorellales</taxon>
        <taxon>Chlorellaceae</taxon>
        <taxon>Chlorella clade</taxon>
        <taxon>Chlorella</taxon>
    </lineage>
</organism>
<dbReference type="AlphaFoldDB" id="A0A9D4Z0Z1"/>
<feature type="region of interest" description="Disordered" evidence="5">
    <location>
        <begin position="189"/>
        <end position="248"/>
    </location>
</feature>
<name>A0A9D4Z0Z1_CHLVU</name>
<proteinExistence type="predicted"/>
<dbReference type="PROSITE" id="PS51266">
    <property type="entry name" value="ZF_CHY"/>
    <property type="match status" value="1"/>
</dbReference>
<evidence type="ECO:0000259" key="6">
    <source>
        <dbReference type="PROSITE" id="PS51266"/>
    </source>
</evidence>
<dbReference type="Pfam" id="PF05495">
    <property type="entry name" value="zf-CHY"/>
    <property type="match status" value="1"/>
</dbReference>
<reference evidence="7" key="1">
    <citation type="journal article" date="2019" name="Plant J.">
        <title>Chlorella vulgaris genome assembly and annotation reveals the molecular basis for metabolic acclimation to high light conditions.</title>
        <authorList>
            <person name="Cecchin M."/>
            <person name="Marcolungo L."/>
            <person name="Rossato M."/>
            <person name="Girolomoni L."/>
            <person name="Cosentino E."/>
            <person name="Cuine S."/>
            <person name="Li-Beisson Y."/>
            <person name="Delledonne M."/>
            <person name="Ballottari M."/>
        </authorList>
    </citation>
    <scope>NUCLEOTIDE SEQUENCE</scope>
    <source>
        <strain evidence="7">211/11P</strain>
    </source>
</reference>
<feature type="region of interest" description="Disordered" evidence="5">
    <location>
        <begin position="810"/>
        <end position="866"/>
    </location>
</feature>
<keyword evidence="1" id="KW-0479">Metal-binding</keyword>